<protein>
    <recommendedName>
        <fullName evidence="4">MFS transporter</fullName>
    </recommendedName>
</protein>
<evidence type="ECO:0000313" key="2">
    <source>
        <dbReference type="EMBL" id="MEK0086284.1"/>
    </source>
</evidence>
<gene>
    <name evidence="2" type="ORF">U1T56_24420</name>
</gene>
<proteinExistence type="predicted"/>
<feature type="non-terminal residue" evidence="2">
    <location>
        <position position="1"/>
    </location>
</feature>
<keyword evidence="3" id="KW-1185">Reference proteome</keyword>
<accession>A0ABU8XZ71</accession>
<evidence type="ECO:0008006" key="4">
    <source>
        <dbReference type="Google" id="ProtNLM"/>
    </source>
</evidence>
<sequence>GRAGFYQGIVNGTATAGRMIGPVLGGWVADAFGMKPLIGLLVAFALLAAGAALVFAGGLPKRAEEAGEKTAVTV</sequence>
<reference evidence="2 3" key="1">
    <citation type="submission" date="2024-01" db="EMBL/GenBank/DDBJ databases">
        <title>Multi-omics insights into the function and evolution of sodium benzoate biodegradation pathways in Benzoatithermus flavus gen. nov., sp. nov. from hot spring.</title>
        <authorList>
            <person name="Hu C.-J."/>
            <person name="Li W.-J."/>
        </authorList>
    </citation>
    <scope>NUCLEOTIDE SEQUENCE [LARGE SCALE GENOMIC DNA]</scope>
    <source>
        <strain evidence="2 3">SYSU G07066</strain>
    </source>
</reference>
<dbReference type="EMBL" id="JBBLZC010000149">
    <property type="protein sequence ID" value="MEK0086284.1"/>
    <property type="molecule type" value="Genomic_DNA"/>
</dbReference>
<comment type="caution">
    <text evidence="2">The sequence shown here is derived from an EMBL/GenBank/DDBJ whole genome shotgun (WGS) entry which is preliminary data.</text>
</comment>
<dbReference type="SUPFAM" id="SSF103473">
    <property type="entry name" value="MFS general substrate transporter"/>
    <property type="match status" value="1"/>
</dbReference>
<dbReference type="Proteomes" id="UP001375743">
    <property type="component" value="Unassembled WGS sequence"/>
</dbReference>
<keyword evidence="1" id="KW-0812">Transmembrane</keyword>
<organism evidence="2 3">
    <name type="scientific">Benzoatithermus flavus</name>
    <dbReference type="NCBI Taxonomy" id="3108223"/>
    <lineage>
        <taxon>Bacteria</taxon>
        <taxon>Pseudomonadati</taxon>
        <taxon>Pseudomonadota</taxon>
        <taxon>Alphaproteobacteria</taxon>
        <taxon>Geminicoccales</taxon>
        <taxon>Geminicoccaceae</taxon>
        <taxon>Benzoatithermus</taxon>
    </lineage>
</organism>
<dbReference type="InterPro" id="IPR036259">
    <property type="entry name" value="MFS_trans_sf"/>
</dbReference>
<dbReference type="Gene3D" id="1.20.1250.20">
    <property type="entry name" value="MFS general substrate transporter like domains"/>
    <property type="match status" value="1"/>
</dbReference>
<evidence type="ECO:0000313" key="3">
    <source>
        <dbReference type="Proteomes" id="UP001375743"/>
    </source>
</evidence>
<keyword evidence="1" id="KW-0472">Membrane</keyword>
<feature type="transmembrane region" description="Helical" evidence="1">
    <location>
        <begin position="37"/>
        <end position="59"/>
    </location>
</feature>
<evidence type="ECO:0000256" key="1">
    <source>
        <dbReference type="SAM" id="Phobius"/>
    </source>
</evidence>
<keyword evidence="1" id="KW-1133">Transmembrane helix</keyword>
<name>A0ABU8XZ71_9PROT</name>